<keyword evidence="3" id="KW-1185">Reference proteome</keyword>
<name>A0A0R3W8I7_TAEAS</name>
<reference evidence="2 3" key="2">
    <citation type="submission" date="2018-11" db="EMBL/GenBank/DDBJ databases">
        <authorList>
            <consortium name="Pathogen Informatics"/>
        </authorList>
    </citation>
    <scope>NUCLEOTIDE SEQUENCE [LARGE SCALE GENOMIC DNA]</scope>
</reference>
<reference evidence="4" key="1">
    <citation type="submission" date="2017-02" db="UniProtKB">
        <authorList>
            <consortium name="WormBaseParasite"/>
        </authorList>
    </citation>
    <scope>IDENTIFICATION</scope>
</reference>
<evidence type="ECO:0000256" key="1">
    <source>
        <dbReference type="SAM" id="MobiDB-lite"/>
    </source>
</evidence>
<dbReference type="WBParaSite" id="TASK_0000667601-mRNA-1">
    <property type="protein sequence ID" value="TASK_0000667601-mRNA-1"/>
    <property type="gene ID" value="TASK_0000667601"/>
</dbReference>
<proteinExistence type="predicted"/>
<gene>
    <name evidence="2" type="ORF">TASK_LOCUS6677</name>
</gene>
<evidence type="ECO:0000313" key="4">
    <source>
        <dbReference type="WBParaSite" id="TASK_0000667601-mRNA-1"/>
    </source>
</evidence>
<organism evidence="4">
    <name type="scientific">Taenia asiatica</name>
    <name type="common">Asian tapeworm</name>
    <dbReference type="NCBI Taxonomy" id="60517"/>
    <lineage>
        <taxon>Eukaryota</taxon>
        <taxon>Metazoa</taxon>
        <taxon>Spiralia</taxon>
        <taxon>Lophotrochozoa</taxon>
        <taxon>Platyhelminthes</taxon>
        <taxon>Cestoda</taxon>
        <taxon>Eucestoda</taxon>
        <taxon>Cyclophyllidea</taxon>
        <taxon>Taeniidae</taxon>
        <taxon>Taenia</taxon>
    </lineage>
</organism>
<dbReference type="EMBL" id="UYRS01018524">
    <property type="protein sequence ID" value="VDK37140.1"/>
    <property type="molecule type" value="Genomic_DNA"/>
</dbReference>
<sequence>MEVLFLSFHNITMHVPLPGMRKPLILMRDDGKEEFTPNTIAMLECHLFVVLALDSHSATWQMDDGKKHRDPPISAANNFFTKLVKLSNEYIVTRVSCKSRRPKQSTSREEEEGKNPYSSGPPDLIRNVAIEA</sequence>
<evidence type="ECO:0000313" key="3">
    <source>
        <dbReference type="Proteomes" id="UP000282613"/>
    </source>
</evidence>
<evidence type="ECO:0000313" key="2">
    <source>
        <dbReference type="EMBL" id="VDK37140.1"/>
    </source>
</evidence>
<dbReference type="AlphaFoldDB" id="A0A0R3W8I7"/>
<feature type="region of interest" description="Disordered" evidence="1">
    <location>
        <begin position="97"/>
        <end position="132"/>
    </location>
</feature>
<accession>A0A0R3W8I7</accession>
<dbReference type="Proteomes" id="UP000282613">
    <property type="component" value="Unassembled WGS sequence"/>
</dbReference>
<protein>
    <submittedName>
        <fullName evidence="2 4">Uncharacterized protein</fullName>
    </submittedName>
</protein>